<keyword evidence="3" id="KW-1185">Reference proteome</keyword>
<dbReference type="Proteomes" id="UP000077051">
    <property type="component" value="Unassembled WGS sequence"/>
</dbReference>
<reference evidence="2 3" key="1">
    <citation type="submission" date="2015-06" db="EMBL/GenBank/DDBJ databases">
        <title>Expansion of signal transduction pathways in fungi by whole-genome duplication.</title>
        <authorList>
            <consortium name="DOE Joint Genome Institute"/>
            <person name="Corrochano L.M."/>
            <person name="Kuo A."/>
            <person name="Marcet-Houben M."/>
            <person name="Polaino S."/>
            <person name="Salamov A."/>
            <person name="Villalobos J.M."/>
            <person name="Alvarez M.I."/>
            <person name="Avalos J."/>
            <person name="Benito E.P."/>
            <person name="Benoit I."/>
            <person name="Burger G."/>
            <person name="Camino L.P."/>
            <person name="Canovas D."/>
            <person name="Cerda-Olmedo E."/>
            <person name="Cheng J.-F."/>
            <person name="Dominguez A."/>
            <person name="Elias M."/>
            <person name="Eslava A.P."/>
            <person name="Glaser F."/>
            <person name="Grimwood J."/>
            <person name="Gutierrez G."/>
            <person name="Heitman J."/>
            <person name="Henrissat B."/>
            <person name="Iturriaga E.A."/>
            <person name="Lang B.F."/>
            <person name="Lavin J.L."/>
            <person name="Lee S."/>
            <person name="Li W."/>
            <person name="Lindquist E."/>
            <person name="Lopez-Garcia S."/>
            <person name="Luque E.M."/>
            <person name="Marcos A.T."/>
            <person name="Martin J."/>
            <person name="Mccluskey K."/>
            <person name="Medina H.R."/>
            <person name="Miralles-Duran A."/>
            <person name="Miyazaki A."/>
            <person name="Munoz-Torres E."/>
            <person name="Oguiza J.A."/>
            <person name="Ohm R."/>
            <person name="Olmedo M."/>
            <person name="Orejas M."/>
            <person name="Ortiz-Castellanos L."/>
            <person name="Pisabarro A.G."/>
            <person name="Rodriguez-Romero J."/>
            <person name="Ruiz-Herrera J."/>
            <person name="Ruiz-Vazquez R."/>
            <person name="Sanz C."/>
            <person name="Schackwitz W."/>
            <person name="Schmutz J."/>
            <person name="Shahriari M."/>
            <person name="Shelest E."/>
            <person name="Silva-Franco F."/>
            <person name="Soanes D."/>
            <person name="Syed K."/>
            <person name="Tagua V.G."/>
            <person name="Talbot N.J."/>
            <person name="Thon M."/>
            <person name="De Vries R.P."/>
            <person name="Wiebenga A."/>
            <person name="Yadav J.S."/>
            <person name="Braun E.L."/>
            <person name="Baker S."/>
            <person name="Garre V."/>
            <person name="Horwitz B."/>
            <person name="Torres-Martinez S."/>
            <person name="Idnurm A."/>
            <person name="Herrera-Estrella A."/>
            <person name="Gabaldon T."/>
            <person name="Grigoriev I.V."/>
        </authorList>
    </citation>
    <scope>NUCLEOTIDE SEQUENCE [LARGE SCALE GENOMIC DNA]</scope>
    <source>
        <strain evidence="2 3">CBS 277.49</strain>
    </source>
</reference>
<evidence type="ECO:0000313" key="2">
    <source>
        <dbReference type="EMBL" id="OAD03691.1"/>
    </source>
</evidence>
<feature type="compositionally biased region" description="Basic and acidic residues" evidence="1">
    <location>
        <begin position="46"/>
        <end position="80"/>
    </location>
</feature>
<feature type="compositionally biased region" description="Acidic residues" evidence="1">
    <location>
        <begin position="91"/>
        <end position="109"/>
    </location>
</feature>
<dbReference type="AlphaFoldDB" id="A0A168LLQ2"/>
<evidence type="ECO:0000256" key="1">
    <source>
        <dbReference type="SAM" id="MobiDB-lite"/>
    </source>
</evidence>
<comment type="caution">
    <text evidence="2">The sequence shown here is derived from an EMBL/GenBank/DDBJ whole genome shotgun (WGS) entry which is preliminary data.</text>
</comment>
<evidence type="ECO:0000313" key="3">
    <source>
        <dbReference type="Proteomes" id="UP000077051"/>
    </source>
</evidence>
<protein>
    <submittedName>
        <fullName evidence="2">Uncharacterized protein</fullName>
    </submittedName>
</protein>
<dbReference type="EMBL" id="AMYB01000004">
    <property type="protein sequence ID" value="OAD03691.1"/>
    <property type="molecule type" value="Genomic_DNA"/>
</dbReference>
<dbReference type="VEuPathDB" id="FungiDB:MUCCIDRAFT_110569"/>
<name>A0A168LLQ2_MUCCL</name>
<accession>A0A168LLQ2</accession>
<feature type="compositionally biased region" description="Polar residues" evidence="1">
    <location>
        <begin position="28"/>
        <end position="45"/>
    </location>
</feature>
<gene>
    <name evidence="2" type="ORF">MUCCIDRAFT_110569</name>
</gene>
<organism evidence="2 3">
    <name type="scientific">Mucor lusitanicus CBS 277.49</name>
    <dbReference type="NCBI Taxonomy" id="747725"/>
    <lineage>
        <taxon>Eukaryota</taxon>
        <taxon>Fungi</taxon>
        <taxon>Fungi incertae sedis</taxon>
        <taxon>Mucoromycota</taxon>
        <taxon>Mucoromycotina</taxon>
        <taxon>Mucoromycetes</taxon>
        <taxon>Mucorales</taxon>
        <taxon>Mucorineae</taxon>
        <taxon>Mucoraceae</taxon>
        <taxon>Mucor</taxon>
    </lineage>
</organism>
<proteinExistence type="predicted"/>
<feature type="region of interest" description="Disordered" evidence="1">
    <location>
        <begin position="1"/>
        <end position="117"/>
    </location>
</feature>
<sequence>MSREIFPQAPNDPFNRTNDEHSEACSWQPDSHLSNATVPKWNIQTAKERQEQEDTVKKLESKLRKLKQRPDNHYSYKRMPEASQSILSSESDTEDSIDPDDQAEEEQEEGLPLLWKSRSTALEDIPKKTEDQYNHSWRFLTCCFNC</sequence>
<dbReference type="OrthoDB" id="2267630at2759"/>